<dbReference type="EMBL" id="CAMXCT020000434">
    <property type="protein sequence ID" value="CAL1132116.1"/>
    <property type="molecule type" value="Genomic_DNA"/>
</dbReference>
<evidence type="ECO:0000256" key="1">
    <source>
        <dbReference type="SAM" id="MobiDB-lite"/>
    </source>
</evidence>
<name>A0A9P1FJZ6_9DINO</name>
<comment type="caution">
    <text evidence="3">The sequence shown here is derived from an EMBL/GenBank/DDBJ whole genome shotgun (WGS) entry which is preliminary data.</text>
</comment>
<dbReference type="GO" id="GO:0032259">
    <property type="term" value="P:methylation"/>
    <property type="evidence" value="ECO:0007669"/>
    <property type="project" value="UniProtKB-KW"/>
</dbReference>
<dbReference type="EMBL" id="CAMXCT010000434">
    <property type="protein sequence ID" value="CAI3978741.1"/>
    <property type="molecule type" value="Genomic_DNA"/>
</dbReference>
<gene>
    <name evidence="3" type="ORF">C1SCF055_LOCUS6746</name>
</gene>
<feature type="transmembrane region" description="Helical" evidence="2">
    <location>
        <begin position="44"/>
        <end position="66"/>
    </location>
</feature>
<keyword evidence="4" id="KW-0489">Methyltransferase</keyword>
<reference evidence="4 5" key="2">
    <citation type="submission" date="2024-05" db="EMBL/GenBank/DDBJ databases">
        <authorList>
            <person name="Chen Y."/>
            <person name="Shah S."/>
            <person name="Dougan E. K."/>
            <person name="Thang M."/>
            <person name="Chan C."/>
        </authorList>
    </citation>
    <scope>NUCLEOTIDE SEQUENCE [LARGE SCALE GENOMIC DNA]</scope>
</reference>
<dbReference type="OrthoDB" id="440580at2759"/>
<keyword evidence="5" id="KW-1185">Reference proteome</keyword>
<feature type="compositionally biased region" description="Low complexity" evidence="1">
    <location>
        <begin position="732"/>
        <end position="741"/>
    </location>
</feature>
<feature type="region of interest" description="Disordered" evidence="1">
    <location>
        <begin position="694"/>
        <end position="747"/>
    </location>
</feature>
<evidence type="ECO:0000313" key="4">
    <source>
        <dbReference type="EMBL" id="CAL4766053.1"/>
    </source>
</evidence>
<reference evidence="3" key="1">
    <citation type="submission" date="2022-10" db="EMBL/GenBank/DDBJ databases">
        <authorList>
            <person name="Chen Y."/>
            <person name="Dougan E. K."/>
            <person name="Chan C."/>
            <person name="Rhodes N."/>
            <person name="Thang M."/>
        </authorList>
    </citation>
    <scope>NUCLEOTIDE SEQUENCE</scope>
</reference>
<dbReference type="Proteomes" id="UP001152797">
    <property type="component" value="Unassembled WGS sequence"/>
</dbReference>
<proteinExistence type="predicted"/>
<feature type="region of interest" description="Disordered" evidence="1">
    <location>
        <begin position="439"/>
        <end position="464"/>
    </location>
</feature>
<keyword evidence="4" id="KW-0808">Transferase</keyword>
<evidence type="ECO:0000313" key="5">
    <source>
        <dbReference type="Proteomes" id="UP001152797"/>
    </source>
</evidence>
<keyword evidence="2" id="KW-0812">Transmembrane</keyword>
<dbReference type="EMBL" id="CAMXCT030000434">
    <property type="protein sequence ID" value="CAL4766053.1"/>
    <property type="molecule type" value="Genomic_DNA"/>
</dbReference>
<protein>
    <submittedName>
        <fullName evidence="4">Methyltransferase-like protein 5</fullName>
    </submittedName>
</protein>
<dbReference type="GO" id="GO:0008168">
    <property type="term" value="F:methyltransferase activity"/>
    <property type="evidence" value="ECO:0007669"/>
    <property type="project" value="UniProtKB-KW"/>
</dbReference>
<keyword evidence="2" id="KW-1133">Transmembrane helix</keyword>
<sequence>MTCRYHSQASCPGGSKRFPSACCWVGFVVVRLVCPAHCTTSVPYLLALFGFGWCLGVVLTLCLGLYLTFACPLALLLVSHLFAHLFVPLPLLGSLPTCMSAPTLLITVIRSAVSSLRAIANSLEAALNGAEAVSSAFAGLRAPDPGLSVDFDLESAPWASAGVSSSLSVSRASSHDEVAQLLTSAPPACHQICSALQCSSEERNHRTQRAWEAGLWAKATLQGQIDRPRPTPKLDKKPVTYIILRVKTLDQGPAPLYVLLLPEVSNPSSGVILPEVQVLAIPILSRQDGLLLAIPSDSFPPEVIYPAEPPLPRALIGPAKEVFVQAASDDDAGLERPLDYQIACLLVDFTAVLPRLRGLDPVTEGPGIHCFSEGAMEIYPSSSELLTAAYTWFQEEQEGRVAFYSAAEDLPPQQAPTEFGFLTPGAKQPLPSPSQFLRQVGPPPKVRMPQRSKQQEQMPEDEPTAPLEEMDLSLVEEGPQASIAQMLLKQQMALNTLVSHMASQDGFQDLGGSTSASSTISLKGSARRDRLLADLAARKSDFFLKVAQNAHRRLKPAEMVPPALADFPQKALFTKYLEKQGGYTGFQRDQGLTMWLLGHVADQFLVQDFKGAQEMLALAMVAIEQSAMDNGKWEVAWILALQEDPPQQLFAHRPQATNPRLRAFGPLCPADGGATALAYIKELDLLSTRRAEALPKKQGGEKLEEDLEDPAKRPKQPRRAKPIRKHMRHDSTSIAKSSSQSKGVPFVGQSCPSSGNVDFPFSCRAHGLSADDALPNWSSLQTFSFLQWTSSLCRQVLSSCTPFACFLKRTLHIARSPEVAPAKVLYPLPLPKVGVFQVSARAGSRERRRKAFDQAVHITVMALNFWHADFKFPPLDSLALTPSPSQADVLDGIRRMVKAFGSCKDAFEIPSGGRRSTSLISQLADLSDFVSWGGLAGASYSRGFRGSQEPLGAFMHVPVDKTRAPELVPYSSLNPERLRLSGSGSWDASQFLSDPLWMAFCEPSSLRWTLSERSYDVPDVEKEDYDAVRRLMKLWDVRGLLFLRDEPLPCDETDLSMRFFNCHKNASADRMIGDRRAMNFVEGTIPGASRCLPSALLLANLELKPNSEKVSIYISDRKDFYHQFKVSRERASSNALWPLIHRSDLEETLAFSAWCERNLKKSAYDRLKHGDLFEKGGLGFQKKKSKVPDWFQGCFASIPQGDHLGVEFAVDAHRNLLKAYGLLCDDQELRSDRLFRGKKVASGLVIDDFYTVSVQNVNVSHVSSASHAQFLTAAKAYADQEILGSEEKDVIGADKAKVTGAELDTSAALRELNMATLASPAAKRLALAFVSLELAKLRWTTDQLHLCLIGGWVHSLLFRRPMMSILDSSFGFVSNDEVRGDGPKLVPLTRAVAQELVLLAVLCPFMTTDLTARMSSTVFATDSSDKKGAIVAAEVNEEVARALWRSGRKKGGYIRLLNQSQALLKKLDPDFEEPPLPGEESKQSVERPLALRFHFLEICGGAGKVAAAVSRHGWNVGPVIDLDRSAFYDLRSLRVISWLIHLLERGLLDAFMIEPPCTTFSPAQHPASRGYDCPRGYDPTDPHTLTGTTLALRSLTLLDVASDMGCPGLLEQPRRTKMRRLEEWQRLVELGKAEEIWTASCMFGSIHNKEFIFLFCHLAAQNLHRKCDRSHVHVKVPGQFTKTSAVYTDDLADALAAVFSKAIAKKLRKETFLEPEVRGLESPLCNDVLVSAQWRTVSVWTWRRPLHINILESRVVLSLLKKLALTSPGVRQVVALDSNVGLSALAKGRSPSYGLRPCVRKTGATVVAGRLYPAYQFAPTRLNPADHPTRDNALPPPLLSSLSSSPCLEELLDFAEISMLSRPAANWVRLVVLLRGASFPWFRPGECWRFGEYAFKHYPFQKAVASRSSHFRSGGFDSTLGFPGEGPFWILAYGLLLLDCAGFCRWISLLFVRWAGWCVLLCCGFCLVCVRRRSWIFVGSSLCLPVGSCVSHGPVPAPKNPGDKRRAGLRSSFVLPEGRPILGRTQLQRDRFLDEFNRWLREDGLSLEPLIGTAEIDIELLNFQLERYGRSLFLSERLYNRYAETINGVGSLRLCVRRLLQQAFLGLVATVFYWVWIKESDEPKTKCRVARHQVEKIDQPQLMSVLDVAFGLDLGSLRAGGWTTNKVIEIYVQDPCRTIHPQSASSIETSDHKRSGSFSMMMEQVQCLNRMQIPSSVWPIFCQEAADKLVSNG</sequence>
<accession>A0A9P1FJZ6</accession>
<organism evidence="3">
    <name type="scientific">Cladocopium goreaui</name>
    <dbReference type="NCBI Taxonomy" id="2562237"/>
    <lineage>
        <taxon>Eukaryota</taxon>
        <taxon>Sar</taxon>
        <taxon>Alveolata</taxon>
        <taxon>Dinophyceae</taxon>
        <taxon>Suessiales</taxon>
        <taxon>Symbiodiniaceae</taxon>
        <taxon>Cladocopium</taxon>
    </lineage>
</organism>
<feature type="compositionally biased region" description="Basic residues" evidence="1">
    <location>
        <begin position="713"/>
        <end position="728"/>
    </location>
</feature>
<keyword evidence="2" id="KW-0472">Membrane</keyword>
<evidence type="ECO:0000313" key="3">
    <source>
        <dbReference type="EMBL" id="CAI3978741.1"/>
    </source>
</evidence>
<evidence type="ECO:0000256" key="2">
    <source>
        <dbReference type="SAM" id="Phobius"/>
    </source>
</evidence>